<protein>
    <submittedName>
        <fullName evidence="2">MalM family protein</fullName>
    </submittedName>
</protein>
<keyword evidence="3" id="KW-1185">Reference proteome</keyword>
<gene>
    <name evidence="2" type="ORF">ABUE30_07530</name>
</gene>
<feature type="region of interest" description="Disordered" evidence="1">
    <location>
        <begin position="247"/>
        <end position="285"/>
    </location>
</feature>
<dbReference type="InterPro" id="IPR010794">
    <property type="entry name" value="MalM"/>
</dbReference>
<evidence type="ECO:0000256" key="1">
    <source>
        <dbReference type="SAM" id="MobiDB-lite"/>
    </source>
</evidence>
<evidence type="ECO:0000313" key="3">
    <source>
        <dbReference type="Proteomes" id="UP001629953"/>
    </source>
</evidence>
<evidence type="ECO:0000313" key="2">
    <source>
        <dbReference type="EMBL" id="MFM2484916.1"/>
    </source>
</evidence>
<organism evidence="2 3">
    <name type="scientific">Celerinatantimonas yamalensis</name>
    <dbReference type="NCBI Taxonomy" id="559956"/>
    <lineage>
        <taxon>Bacteria</taxon>
        <taxon>Pseudomonadati</taxon>
        <taxon>Pseudomonadota</taxon>
        <taxon>Gammaproteobacteria</taxon>
        <taxon>Celerinatantimonadaceae</taxon>
        <taxon>Celerinatantimonas</taxon>
    </lineage>
</organism>
<proteinExistence type="predicted"/>
<sequence>MRTTMVVLGLITVLTGCSSWTGQSHHQQQQDVDVALFEQGLAKQASCCQNLSAIDYKVINRSGEYNQAIMPQSPLFHFSDSPAYFAAFKIASVNRYSHFNVTLTFDIHKHLFLPKIIVLNDQFQVTGVLDNKFITQNPNEYVQNGSIDREIVMGGADRTYLVVYQPKEQLTEHFKIETEQTVFNRQHAYAPPPMGLRYKQMSYQPFGSFVLAVRKVSDLSAPVAQQSQTSVPDALLQSATPAVKVSNHTVTSDVPKQAANDHALRPDKLLLPKSDESTGAASANDMYSSTKPFEVQMSEKRLYKSIQKALRKGDYQGAVALYKDARAHGINDAAQIFTNALSQL</sequence>
<comment type="caution">
    <text evidence="2">The sequence shown here is derived from an EMBL/GenBank/DDBJ whole genome shotgun (WGS) entry which is preliminary data.</text>
</comment>
<reference evidence="2 3" key="1">
    <citation type="journal article" date="2013" name="Int. J. Syst. Evol. Microbiol.">
        <title>Celerinatantimonas yamalensis sp. nov., a cold-adapted diazotrophic bacterium from a cold permafrost brine.</title>
        <authorList>
            <person name="Shcherbakova V."/>
            <person name="Chuvilskaya N."/>
            <person name="Rivkina E."/>
            <person name="Demidov N."/>
            <person name="Uchaeva V."/>
            <person name="Suetin S."/>
            <person name="Suzina N."/>
            <person name="Gilichinsky D."/>
        </authorList>
    </citation>
    <scope>NUCLEOTIDE SEQUENCE [LARGE SCALE GENOMIC DNA]</scope>
    <source>
        <strain evidence="2 3">C7</strain>
    </source>
</reference>
<feature type="compositionally biased region" description="Basic and acidic residues" evidence="1">
    <location>
        <begin position="262"/>
        <end position="276"/>
    </location>
</feature>
<dbReference type="PROSITE" id="PS51257">
    <property type="entry name" value="PROKAR_LIPOPROTEIN"/>
    <property type="match status" value="1"/>
</dbReference>
<dbReference type="RefSeq" id="WP_408623103.1">
    <property type="nucleotide sequence ID" value="NZ_JBEQCT010000002.1"/>
</dbReference>
<accession>A0ABW9G5G3</accession>
<dbReference type="Proteomes" id="UP001629953">
    <property type="component" value="Unassembled WGS sequence"/>
</dbReference>
<dbReference type="EMBL" id="JBEQCT010000002">
    <property type="protein sequence ID" value="MFM2484916.1"/>
    <property type="molecule type" value="Genomic_DNA"/>
</dbReference>
<name>A0ABW9G5G3_9GAMM</name>
<dbReference type="Pfam" id="PF07148">
    <property type="entry name" value="MalM"/>
    <property type="match status" value="1"/>
</dbReference>